<dbReference type="AlphaFoldDB" id="A0AAV6JX23"/>
<dbReference type="Proteomes" id="UP000823749">
    <property type="component" value="Chromosome 6"/>
</dbReference>
<evidence type="ECO:0000256" key="1">
    <source>
        <dbReference type="SAM" id="Coils"/>
    </source>
</evidence>
<feature type="compositionally biased region" description="Polar residues" evidence="2">
    <location>
        <begin position="1"/>
        <end position="11"/>
    </location>
</feature>
<feature type="coiled-coil region" evidence="1">
    <location>
        <begin position="66"/>
        <end position="93"/>
    </location>
</feature>
<comment type="caution">
    <text evidence="3">The sequence shown here is derived from an EMBL/GenBank/DDBJ whole genome shotgun (WGS) entry which is preliminary data.</text>
</comment>
<keyword evidence="1" id="KW-0175">Coiled coil</keyword>
<organism evidence="3 4">
    <name type="scientific">Rhododendron griersonianum</name>
    <dbReference type="NCBI Taxonomy" id="479676"/>
    <lineage>
        <taxon>Eukaryota</taxon>
        <taxon>Viridiplantae</taxon>
        <taxon>Streptophyta</taxon>
        <taxon>Embryophyta</taxon>
        <taxon>Tracheophyta</taxon>
        <taxon>Spermatophyta</taxon>
        <taxon>Magnoliopsida</taxon>
        <taxon>eudicotyledons</taxon>
        <taxon>Gunneridae</taxon>
        <taxon>Pentapetalae</taxon>
        <taxon>asterids</taxon>
        <taxon>Ericales</taxon>
        <taxon>Ericaceae</taxon>
        <taxon>Ericoideae</taxon>
        <taxon>Rhodoreae</taxon>
        <taxon>Rhododendron</taxon>
    </lineage>
</organism>
<keyword evidence="4" id="KW-1185">Reference proteome</keyword>
<reference evidence="3 4" key="1">
    <citation type="submission" date="2020-08" db="EMBL/GenBank/DDBJ databases">
        <title>Plant Genome Project.</title>
        <authorList>
            <person name="Zhang R.-G."/>
        </authorList>
    </citation>
    <scope>NUCLEOTIDE SEQUENCE [LARGE SCALE GENOMIC DNA]</scope>
    <source>
        <strain evidence="3">WSP0</strain>
        <tissue evidence="3">Leaf</tissue>
    </source>
</reference>
<protein>
    <submittedName>
        <fullName evidence="3">Uncharacterized protein</fullName>
    </submittedName>
</protein>
<sequence length="110" mass="12653">MAFGASLQSNFSEHESFDDSENEGSEDVLSFNELKESYDMWYRESVKINETNLKLAEKYNNSHMELAIVKNKVEELQGALNSVTSEKEKLSNEDWTAELQMSDMVKLSFI</sequence>
<evidence type="ECO:0000313" key="4">
    <source>
        <dbReference type="Proteomes" id="UP000823749"/>
    </source>
</evidence>
<feature type="region of interest" description="Disordered" evidence="2">
    <location>
        <begin position="1"/>
        <end position="27"/>
    </location>
</feature>
<dbReference type="EMBL" id="JACTNZ010000006">
    <property type="protein sequence ID" value="KAG5544726.1"/>
    <property type="molecule type" value="Genomic_DNA"/>
</dbReference>
<proteinExistence type="predicted"/>
<gene>
    <name evidence="3" type="ORF">RHGRI_017242</name>
</gene>
<evidence type="ECO:0000313" key="3">
    <source>
        <dbReference type="EMBL" id="KAG5544726.1"/>
    </source>
</evidence>
<evidence type="ECO:0000256" key="2">
    <source>
        <dbReference type="SAM" id="MobiDB-lite"/>
    </source>
</evidence>
<accession>A0AAV6JX23</accession>
<name>A0AAV6JX23_9ERIC</name>